<organism evidence="2 3">
    <name type="scientific">Phialemonium thermophilum</name>
    <dbReference type="NCBI Taxonomy" id="223376"/>
    <lineage>
        <taxon>Eukaryota</taxon>
        <taxon>Fungi</taxon>
        <taxon>Dikarya</taxon>
        <taxon>Ascomycota</taxon>
        <taxon>Pezizomycotina</taxon>
        <taxon>Sordariomycetes</taxon>
        <taxon>Sordariomycetidae</taxon>
        <taxon>Cephalothecales</taxon>
        <taxon>Cephalothecaceae</taxon>
        <taxon>Phialemonium</taxon>
    </lineage>
</organism>
<dbReference type="EMBL" id="JAZHXJ010002504">
    <property type="protein sequence ID" value="KAL1838265.1"/>
    <property type="molecule type" value="Genomic_DNA"/>
</dbReference>
<evidence type="ECO:0000256" key="1">
    <source>
        <dbReference type="SAM" id="MobiDB-lite"/>
    </source>
</evidence>
<feature type="compositionally biased region" description="Basic residues" evidence="1">
    <location>
        <begin position="39"/>
        <end position="62"/>
    </location>
</feature>
<evidence type="ECO:0000313" key="2">
    <source>
        <dbReference type="EMBL" id="KAL1838265.1"/>
    </source>
</evidence>
<sequence length="90" mass="10313">MHQSLRVWNRNEDEYASNPIQLLVFSGTVRNALRVVSSTRKKKWKREKKKSLTAGSGKRKGVARSERTRVAWHLAPLREEGKGPRVVSSE</sequence>
<feature type="region of interest" description="Disordered" evidence="1">
    <location>
        <begin position="39"/>
        <end position="67"/>
    </location>
</feature>
<reference evidence="2 3" key="1">
    <citation type="journal article" date="2024" name="Commun. Biol.">
        <title>Comparative genomic analysis of thermophilic fungi reveals convergent evolutionary adaptations and gene losses.</title>
        <authorList>
            <person name="Steindorff A.S."/>
            <person name="Aguilar-Pontes M.V."/>
            <person name="Robinson A.J."/>
            <person name="Andreopoulos B."/>
            <person name="LaButti K."/>
            <person name="Kuo A."/>
            <person name="Mondo S."/>
            <person name="Riley R."/>
            <person name="Otillar R."/>
            <person name="Haridas S."/>
            <person name="Lipzen A."/>
            <person name="Grimwood J."/>
            <person name="Schmutz J."/>
            <person name="Clum A."/>
            <person name="Reid I.D."/>
            <person name="Moisan M.C."/>
            <person name="Butler G."/>
            <person name="Nguyen T.T.M."/>
            <person name="Dewar K."/>
            <person name="Conant G."/>
            <person name="Drula E."/>
            <person name="Henrissat B."/>
            <person name="Hansel C."/>
            <person name="Singer S."/>
            <person name="Hutchinson M.I."/>
            <person name="de Vries R.P."/>
            <person name="Natvig D.O."/>
            <person name="Powell A.J."/>
            <person name="Tsang A."/>
            <person name="Grigoriev I.V."/>
        </authorList>
    </citation>
    <scope>NUCLEOTIDE SEQUENCE [LARGE SCALE GENOMIC DNA]</scope>
    <source>
        <strain evidence="2 3">ATCC 24622</strain>
    </source>
</reference>
<accession>A0ABR3V929</accession>
<gene>
    <name evidence="2" type="ORF">VTK73DRAFT_4412</name>
</gene>
<protein>
    <submittedName>
        <fullName evidence="2">Uncharacterized protein</fullName>
    </submittedName>
</protein>
<evidence type="ECO:0000313" key="3">
    <source>
        <dbReference type="Proteomes" id="UP001586593"/>
    </source>
</evidence>
<proteinExistence type="predicted"/>
<dbReference type="Proteomes" id="UP001586593">
    <property type="component" value="Unassembled WGS sequence"/>
</dbReference>
<name>A0ABR3V929_9PEZI</name>
<comment type="caution">
    <text evidence="2">The sequence shown here is derived from an EMBL/GenBank/DDBJ whole genome shotgun (WGS) entry which is preliminary data.</text>
</comment>
<keyword evidence="3" id="KW-1185">Reference proteome</keyword>